<evidence type="ECO:0000313" key="2">
    <source>
        <dbReference type="Proteomes" id="UP001341840"/>
    </source>
</evidence>
<evidence type="ECO:0000313" key="1">
    <source>
        <dbReference type="EMBL" id="MED6111100.1"/>
    </source>
</evidence>
<keyword evidence="2" id="KW-1185">Reference proteome</keyword>
<reference evidence="1 2" key="1">
    <citation type="journal article" date="2023" name="Plants (Basel)">
        <title>Bridging the Gap: Combining Genomics and Transcriptomics Approaches to Understand Stylosanthes scabra, an Orphan Legume from the Brazilian Caatinga.</title>
        <authorList>
            <person name="Ferreira-Neto J.R.C."/>
            <person name="da Silva M.D."/>
            <person name="Binneck E."/>
            <person name="de Melo N.F."/>
            <person name="da Silva R.H."/>
            <person name="de Melo A.L.T.M."/>
            <person name="Pandolfi V."/>
            <person name="Bustamante F.O."/>
            <person name="Brasileiro-Vidal A.C."/>
            <person name="Benko-Iseppon A.M."/>
        </authorList>
    </citation>
    <scope>NUCLEOTIDE SEQUENCE [LARGE SCALE GENOMIC DNA]</scope>
    <source>
        <tissue evidence="1">Leaves</tissue>
    </source>
</reference>
<organism evidence="1 2">
    <name type="scientific">Stylosanthes scabra</name>
    <dbReference type="NCBI Taxonomy" id="79078"/>
    <lineage>
        <taxon>Eukaryota</taxon>
        <taxon>Viridiplantae</taxon>
        <taxon>Streptophyta</taxon>
        <taxon>Embryophyta</taxon>
        <taxon>Tracheophyta</taxon>
        <taxon>Spermatophyta</taxon>
        <taxon>Magnoliopsida</taxon>
        <taxon>eudicotyledons</taxon>
        <taxon>Gunneridae</taxon>
        <taxon>Pentapetalae</taxon>
        <taxon>rosids</taxon>
        <taxon>fabids</taxon>
        <taxon>Fabales</taxon>
        <taxon>Fabaceae</taxon>
        <taxon>Papilionoideae</taxon>
        <taxon>50 kb inversion clade</taxon>
        <taxon>dalbergioids sensu lato</taxon>
        <taxon>Dalbergieae</taxon>
        <taxon>Pterocarpus clade</taxon>
        <taxon>Stylosanthes</taxon>
    </lineage>
</organism>
<sequence length="200" mass="22385">MGRNGVKFVTAIRTPLLARVRSLRHGFITVITGITALGPGDSRFLKSSFSLSYWIADSTASQSRALGPGDSSGLDRRLHRRTCTTCEFAPVTRIYSNPSWNQYLTVGMARIRRGLTSPLYPEWCVPPRAFKYNDESRHPERACQRERGVSLKLGFTGLSGSILLNPSMNDPTMPPPWITYWTGENLREKMKVEATNAFVS</sequence>
<accession>A0ABU6QGQ8</accession>
<name>A0ABU6QGQ8_9FABA</name>
<dbReference type="Proteomes" id="UP001341840">
    <property type="component" value="Unassembled WGS sequence"/>
</dbReference>
<dbReference type="EMBL" id="JASCZI010000331">
    <property type="protein sequence ID" value="MED6111100.1"/>
    <property type="molecule type" value="Genomic_DNA"/>
</dbReference>
<protein>
    <submittedName>
        <fullName evidence="1">Uncharacterized protein</fullName>
    </submittedName>
</protein>
<proteinExistence type="predicted"/>
<comment type="caution">
    <text evidence="1">The sequence shown here is derived from an EMBL/GenBank/DDBJ whole genome shotgun (WGS) entry which is preliminary data.</text>
</comment>
<gene>
    <name evidence="1" type="ORF">PIB30_049346</name>
</gene>